<dbReference type="InterPro" id="IPR050095">
    <property type="entry name" value="ECF_ABC_transporter_ATP-bd"/>
</dbReference>
<organism evidence="6 7">
    <name type="scientific">Lentzea guizhouensis</name>
    <dbReference type="NCBI Taxonomy" id="1586287"/>
    <lineage>
        <taxon>Bacteria</taxon>
        <taxon>Bacillati</taxon>
        <taxon>Actinomycetota</taxon>
        <taxon>Actinomycetes</taxon>
        <taxon>Pseudonocardiales</taxon>
        <taxon>Pseudonocardiaceae</taxon>
        <taxon>Lentzea</taxon>
    </lineage>
</organism>
<keyword evidence="2" id="KW-0813">Transport</keyword>
<keyword evidence="7" id="KW-1185">Reference proteome</keyword>
<evidence type="ECO:0000256" key="2">
    <source>
        <dbReference type="ARBA" id="ARBA00022448"/>
    </source>
</evidence>
<proteinExistence type="inferred from homology"/>
<evidence type="ECO:0000256" key="1">
    <source>
        <dbReference type="ARBA" id="ARBA00005417"/>
    </source>
</evidence>
<gene>
    <name evidence="6" type="ORF">BBK82_06510</name>
</gene>
<evidence type="ECO:0000256" key="3">
    <source>
        <dbReference type="ARBA" id="ARBA00022741"/>
    </source>
</evidence>
<dbReference type="AlphaFoldDB" id="A0A1B2HDJ5"/>
<feature type="domain" description="ABC transporter" evidence="5">
    <location>
        <begin position="279"/>
        <end position="503"/>
    </location>
</feature>
<feature type="domain" description="ABC transporter" evidence="5">
    <location>
        <begin position="2"/>
        <end position="240"/>
    </location>
</feature>
<dbReference type="OrthoDB" id="501320at2"/>
<dbReference type="SMART" id="SM00382">
    <property type="entry name" value="AAA"/>
    <property type="match status" value="2"/>
</dbReference>
<sequence length="518" mass="54509">MIRFEDVTITYAGAPVLRNLSVEIAEGELCLVVGRTGAGKSTFLRAINGLVPHFSGGTLAGRVLVDGRDTATRPPRELADVVGFVGQDPLAGFVADNVEDELAYSMESLGLPGDVMRKRVEETLDLLGIANLRDRPLATLSGGQQQRVAIGAALTAHPKVLVLDEPTSALDPGAAEDVLAAVQRLVHDLGMTVVIAEHRLERVAQYADSALLLPTGEIGPVGETLANAPVAPPVVRLAQLAGWEPVPVSVRDARRVAKELKSRLTEPPAATTTHGDTVLETNQIVVKYGDVPAVRGVSLQVAKGERVALMGRNGSGKSSLLWVTQGSGKRTSGTVTVSGTDPRTLKPAQRRQVVALVPQQPADLLYLETVAEECAQADHESGQPAGTCRKLLDGLADVPHDTHPRDLSEGQKLALVLAIMLTGAPDVLLLDEPTRGLDYPAKAALAAVLRNLGSATVLATHDVEFVAEYATRVVVLAEGEVVADGPAREVVTSSPVFAPQVSKVLGPWLTVEDVEAAL</sequence>
<protein>
    <submittedName>
        <fullName evidence="6">Cobalt ABC transporter ATP-binding protein</fullName>
    </submittedName>
</protein>
<evidence type="ECO:0000313" key="7">
    <source>
        <dbReference type="Proteomes" id="UP000093053"/>
    </source>
</evidence>
<reference evidence="6 7" key="1">
    <citation type="submission" date="2016-07" db="EMBL/GenBank/DDBJ databases">
        <title>Complete genome sequence of the Lentzea guizhouensis DHS C013.</title>
        <authorList>
            <person name="Cao C."/>
        </authorList>
    </citation>
    <scope>NUCLEOTIDE SEQUENCE [LARGE SCALE GENOMIC DNA]</scope>
    <source>
        <strain evidence="6 7">DHS C013</strain>
    </source>
</reference>
<dbReference type="InterPro" id="IPR003593">
    <property type="entry name" value="AAA+_ATPase"/>
</dbReference>
<evidence type="ECO:0000256" key="4">
    <source>
        <dbReference type="ARBA" id="ARBA00022840"/>
    </source>
</evidence>
<dbReference type="PANTHER" id="PTHR43553:SF24">
    <property type="entry name" value="ENERGY-COUPLING FACTOR TRANSPORTER ATP-BINDING PROTEIN ECFA1"/>
    <property type="match status" value="1"/>
</dbReference>
<dbReference type="InterPro" id="IPR003439">
    <property type="entry name" value="ABC_transporter-like_ATP-bd"/>
</dbReference>
<dbReference type="SUPFAM" id="SSF52540">
    <property type="entry name" value="P-loop containing nucleoside triphosphate hydrolases"/>
    <property type="match status" value="2"/>
</dbReference>
<dbReference type="InterPro" id="IPR015856">
    <property type="entry name" value="ABC_transpr_CbiO/EcfA_su"/>
</dbReference>
<dbReference type="InterPro" id="IPR027417">
    <property type="entry name" value="P-loop_NTPase"/>
</dbReference>
<dbReference type="RefSeq" id="WP_065914197.1">
    <property type="nucleotide sequence ID" value="NZ_CP016793.1"/>
</dbReference>
<dbReference type="PANTHER" id="PTHR43553">
    <property type="entry name" value="HEAVY METAL TRANSPORTER"/>
    <property type="match status" value="1"/>
</dbReference>
<comment type="similarity">
    <text evidence="1">Belongs to the ABC transporter superfamily.</text>
</comment>
<dbReference type="GO" id="GO:0005524">
    <property type="term" value="F:ATP binding"/>
    <property type="evidence" value="ECO:0007669"/>
    <property type="project" value="UniProtKB-KW"/>
</dbReference>
<dbReference type="InterPro" id="IPR017871">
    <property type="entry name" value="ABC_transporter-like_CS"/>
</dbReference>
<keyword evidence="4 6" id="KW-0067">ATP-binding</keyword>
<dbReference type="KEGG" id="led:BBK82_06510"/>
<evidence type="ECO:0000259" key="5">
    <source>
        <dbReference type="PROSITE" id="PS50893"/>
    </source>
</evidence>
<accession>A0A1B2HDJ5</accession>
<dbReference type="EMBL" id="CP016793">
    <property type="protein sequence ID" value="ANZ35789.1"/>
    <property type="molecule type" value="Genomic_DNA"/>
</dbReference>
<dbReference type="PROSITE" id="PS50893">
    <property type="entry name" value="ABC_TRANSPORTER_2"/>
    <property type="match status" value="2"/>
</dbReference>
<dbReference type="CDD" id="cd03225">
    <property type="entry name" value="ABC_cobalt_CbiO_domain1"/>
    <property type="match status" value="2"/>
</dbReference>
<dbReference type="Proteomes" id="UP000093053">
    <property type="component" value="Chromosome"/>
</dbReference>
<dbReference type="GO" id="GO:0043190">
    <property type="term" value="C:ATP-binding cassette (ABC) transporter complex"/>
    <property type="evidence" value="ECO:0007669"/>
    <property type="project" value="TreeGrafter"/>
</dbReference>
<evidence type="ECO:0000313" key="6">
    <source>
        <dbReference type="EMBL" id="ANZ35789.1"/>
    </source>
</evidence>
<dbReference type="GO" id="GO:0016887">
    <property type="term" value="F:ATP hydrolysis activity"/>
    <property type="evidence" value="ECO:0007669"/>
    <property type="project" value="InterPro"/>
</dbReference>
<dbReference type="PROSITE" id="PS00211">
    <property type="entry name" value="ABC_TRANSPORTER_1"/>
    <property type="match status" value="1"/>
</dbReference>
<dbReference type="Pfam" id="PF00005">
    <property type="entry name" value="ABC_tran"/>
    <property type="match status" value="2"/>
</dbReference>
<dbReference type="GO" id="GO:0042626">
    <property type="term" value="F:ATPase-coupled transmembrane transporter activity"/>
    <property type="evidence" value="ECO:0007669"/>
    <property type="project" value="TreeGrafter"/>
</dbReference>
<dbReference type="Gene3D" id="3.40.50.300">
    <property type="entry name" value="P-loop containing nucleotide triphosphate hydrolases"/>
    <property type="match status" value="2"/>
</dbReference>
<dbReference type="STRING" id="1586287.BBK82_06510"/>
<name>A0A1B2HDJ5_9PSEU</name>
<keyword evidence="3" id="KW-0547">Nucleotide-binding</keyword>